<dbReference type="AlphaFoldDB" id="A0A3N6PHY2"/>
<dbReference type="EMBL" id="RCBY01000290">
    <property type="protein sequence ID" value="RQH25943.1"/>
    <property type="molecule type" value="Genomic_DNA"/>
</dbReference>
<sequence length="67" mass="7299">MPKSKHKEHGQYKMGLSVSVTPEAAQGLMEQAKKLGLSRSALLEKIGRGEIQLNFSSVEQLGKFSIA</sequence>
<proteinExistence type="predicted"/>
<comment type="caution">
    <text evidence="1">The sequence shown here is derived from an EMBL/GenBank/DDBJ whole genome shotgun (WGS) entry which is preliminary data.</text>
</comment>
<gene>
    <name evidence="1" type="ORF">D5R40_28860</name>
</gene>
<keyword evidence="2" id="KW-1185">Reference proteome</keyword>
<organism evidence="1 2">
    <name type="scientific">Okeania hirsuta</name>
    <dbReference type="NCBI Taxonomy" id="1458930"/>
    <lineage>
        <taxon>Bacteria</taxon>
        <taxon>Bacillati</taxon>
        <taxon>Cyanobacteriota</taxon>
        <taxon>Cyanophyceae</taxon>
        <taxon>Oscillatoriophycideae</taxon>
        <taxon>Oscillatoriales</taxon>
        <taxon>Microcoleaceae</taxon>
        <taxon>Okeania</taxon>
    </lineage>
</organism>
<accession>A0A3N6PHY2</accession>
<evidence type="ECO:0008006" key="3">
    <source>
        <dbReference type="Google" id="ProtNLM"/>
    </source>
</evidence>
<evidence type="ECO:0000313" key="2">
    <source>
        <dbReference type="Proteomes" id="UP000269154"/>
    </source>
</evidence>
<dbReference type="Proteomes" id="UP000269154">
    <property type="component" value="Unassembled WGS sequence"/>
</dbReference>
<name>A0A3N6PHY2_9CYAN</name>
<dbReference type="OrthoDB" id="489477at2"/>
<reference evidence="1 2" key="1">
    <citation type="journal article" date="2018" name="ACS Chem. Biol.">
        <title>Ketoreductase domain dysfunction expands chemodiversity: malyngamide biosynthesis in the cyanobacterium Okeania hirsuta.</title>
        <authorList>
            <person name="Moss N.A."/>
            <person name="Leao T."/>
            <person name="Rankin M."/>
            <person name="McCullough T.M."/>
            <person name="Qu P."/>
            <person name="Korobeynikov A."/>
            <person name="Smith J.L."/>
            <person name="Gerwick L."/>
            <person name="Gerwick W.H."/>
        </authorList>
    </citation>
    <scope>NUCLEOTIDE SEQUENCE [LARGE SCALE GENOMIC DNA]</scope>
    <source>
        <strain evidence="1 2">PAB10Feb10-1</strain>
    </source>
</reference>
<evidence type="ECO:0000313" key="1">
    <source>
        <dbReference type="EMBL" id="RQH25943.1"/>
    </source>
</evidence>
<protein>
    <recommendedName>
        <fullName evidence="3">Ribbon-helix-helix protein, CopG family</fullName>
    </recommendedName>
</protein>